<comment type="caution">
    <text evidence="3">The sequence shown here is derived from an EMBL/GenBank/DDBJ whole genome shotgun (WGS) entry which is preliminary data.</text>
</comment>
<feature type="transmembrane region" description="Helical" evidence="2">
    <location>
        <begin position="53"/>
        <end position="70"/>
    </location>
</feature>
<sequence length="371" mass="42071">MNQRHTIESLLTNWGQAQRQLPSNHETIKSQTISHLPTSTLGTITKPLGQRRVPWATIAFASLAIITLLINPQQFSPVILTKSGSIPLSGTSDSPGVARESSQFAPITDNREFIKTSYSATLRTRQIEKLTQNIQIIVHGVGGQVDSSTSSPHWGYVSFAIPANQLATFRDQIKDLTSARMYVETTSAQNLLPQKQLIEDQRQQIEVKLQQLRDEQTRVKTDYTHAIALINSQVESDNNQLANIRARLEVTSDYNLRMELIRQQNILLVDKQTLEASLVNKKTIYTNQINTLNAQIRNNEAMLNSNLNEDQQLIDNVATVQGTISLSWISVWEILEIYSPINLIALIFIVVALITYWWHRRRNNQYIDLAF</sequence>
<gene>
    <name evidence="3" type="ORF">A3I32_03215</name>
</gene>
<organism evidence="3 4">
    <name type="scientific">Candidatus Yanofskybacteria bacterium RIFCSPLOWO2_02_FULL_45_10</name>
    <dbReference type="NCBI Taxonomy" id="1802706"/>
    <lineage>
        <taxon>Bacteria</taxon>
        <taxon>Candidatus Yanofskyibacteriota</taxon>
    </lineage>
</organism>
<feature type="coiled-coil region" evidence="1">
    <location>
        <begin position="195"/>
        <end position="222"/>
    </location>
</feature>
<dbReference type="AlphaFoldDB" id="A0A1F8H4Q0"/>
<evidence type="ECO:0000256" key="1">
    <source>
        <dbReference type="SAM" id="Coils"/>
    </source>
</evidence>
<evidence type="ECO:0000313" key="3">
    <source>
        <dbReference type="EMBL" id="OGN32557.1"/>
    </source>
</evidence>
<reference evidence="3 4" key="1">
    <citation type="journal article" date="2016" name="Nat. Commun.">
        <title>Thousands of microbial genomes shed light on interconnected biogeochemical processes in an aquifer system.</title>
        <authorList>
            <person name="Anantharaman K."/>
            <person name="Brown C.T."/>
            <person name="Hug L.A."/>
            <person name="Sharon I."/>
            <person name="Castelle C.J."/>
            <person name="Probst A.J."/>
            <person name="Thomas B.C."/>
            <person name="Singh A."/>
            <person name="Wilkins M.J."/>
            <person name="Karaoz U."/>
            <person name="Brodie E.L."/>
            <person name="Williams K.H."/>
            <person name="Hubbard S.S."/>
            <person name="Banfield J.F."/>
        </authorList>
    </citation>
    <scope>NUCLEOTIDE SEQUENCE [LARGE SCALE GENOMIC DNA]</scope>
</reference>
<keyword evidence="2" id="KW-0472">Membrane</keyword>
<keyword evidence="2" id="KW-0812">Transmembrane</keyword>
<accession>A0A1F8H4Q0</accession>
<keyword evidence="2" id="KW-1133">Transmembrane helix</keyword>
<proteinExistence type="predicted"/>
<dbReference type="EMBL" id="MGKU01000016">
    <property type="protein sequence ID" value="OGN32557.1"/>
    <property type="molecule type" value="Genomic_DNA"/>
</dbReference>
<name>A0A1F8H4Q0_9BACT</name>
<evidence type="ECO:0000256" key="2">
    <source>
        <dbReference type="SAM" id="Phobius"/>
    </source>
</evidence>
<evidence type="ECO:0000313" key="4">
    <source>
        <dbReference type="Proteomes" id="UP000177494"/>
    </source>
</evidence>
<keyword evidence="1" id="KW-0175">Coiled coil</keyword>
<feature type="transmembrane region" description="Helical" evidence="2">
    <location>
        <begin position="337"/>
        <end position="358"/>
    </location>
</feature>
<protein>
    <submittedName>
        <fullName evidence="3">Uncharacterized protein</fullName>
    </submittedName>
</protein>
<dbReference type="Proteomes" id="UP000177494">
    <property type="component" value="Unassembled WGS sequence"/>
</dbReference>
<dbReference type="STRING" id="1802706.A3I32_03215"/>